<dbReference type="Gene3D" id="3.40.50.720">
    <property type="entry name" value="NAD(P)-binding Rossmann-like Domain"/>
    <property type="match status" value="1"/>
</dbReference>
<proteinExistence type="inferred from homology"/>
<evidence type="ECO:0000313" key="14">
    <source>
        <dbReference type="Proteomes" id="UP000002588"/>
    </source>
</evidence>
<keyword evidence="6 10" id="KW-0521">NADP</keyword>
<dbReference type="SUPFAM" id="SSF48179">
    <property type="entry name" value="6-phosphogluconate dehydrogenase C-terminal domain-like"/>
    <property type="match status" value="1"/>
</dbReference>
<name>A1K1V4_AZOSB</name>
<evidence type="ECO:0000256" key="3">
    <source>
        <dbReference type="ARBA" id="ARBA00013014"/>
    </source>
</evidence>
<dbReference type="PANTHER" id="PTHR43765:SF2">
    <property type="entry name" value="2-DEHYDROPANTOATE 2-REDUCTASE"/>
    <property type="match status" value="1"/>
</dbReference>
<dbReference type="AlphaFoldDB" id="A1K1V4"/>
<sequence length="303" mass="32035">MDSSRQREAFSTDVLQAAPYPVAIIGAGALGLSLASRLIRSGPVALVASNADAAQRLRAGVRVGAVVERFDGFAAPRLPRADWVVVVVKAGGTRDALRSALAMRPRGVLSLQNGLLDLEPAGTGTCVAQGVTTMGAFRTDEGVMPVSDGETLMPQGFEPLAALFQQAGLPARIEVAMQAARLAKLLVNVVLNPLTAVFRVRTGELLAAPYMNHVEALVAEAWPVLRAAGLMLEFDEARAKVWSVVRSTADNRTSMLQDVLAGRRTEREAITGAFLRLADGNGAAVPTHRALHTLLGQIDADRC</sequence>
<dbReference type="InterPro" id="IPR008927">
    <property type="entry name" value="6-PGluconate_DH-like_C_sf"/>
</dbReference>
<evidence type="ECO:0000259" key="12">
    <source>
        <dbReference type="Pfam" id="PF08546"/>
    </source>
</evidence>
<reference evidence="13 14" key="1">
    <citation type="journal article" date="2006" name="Nat. Biotechnol.">
        <title>Complete genome of the mutualistic, N2-fixing grass endophyte Azoarcus sp. strain BH72.</title>
        <authorList>
            <person name="Krause A."/>
            <person name="Ramakumar A."/>
            <person name="Bartels D."/>
            <person name="Battistoni F."/>
            <person name="Bekel T."/>
            <person name="Boch J."/>
            <person name="Boehm M."/>
            <person name="Friedrich F."/>
            <person name="Hurek T."/>
            <person name="Krause L."/>
            <person name="Linke B."/>
            <person name="McHardy A.C."/>
            <person name="Sarkar A."/>
            <person name="Schneiker S."/>
            <person name="Syed A.A."/>
            <person name="Thauer R."/>
            <person name="Vorhoelter F.-J."/>
            <person name="Weidner S."/>
            <person name="Puehler A."/>
            <person name="Reinhold-Hurek B."/>
            <person name="Kaiser O."/>
            <person name="Goesmann A."/>
        </authorList>
    </citation>
    <scope>NUCLEOTIDE SEQUENCE [LARGE SCALE GENOMIC DNA]</scope>
    <source>
        <strain evidence="13 14">BH72</strain>
    </source>
</reference>
<dbReference type="PANTHER" id="PTHR43765">
    <property type="entry name" value="2-DEHYDROPANTOATE 2-REDUCTASE-RELATED"/>
    <property type="match status" value="1"/>
</dbReference>
<feature type="domain" description="Ketopantoate reductase N-terminal" evidence="11">
    <location>
        <begin position="22"/>
        <end position="146"/>
    </location>
</feature>
<feature type="domain" description="Ketopantoate reductase C-terminal" evidence="12">
    <location>
        <begin position="177"/>
        <end position="298"/>
    </location>
</feature>
<dbReference type="GO" id="GO:0015940">
    <property type="term" value="P:pantothenate biosynthetic process"/>
    <property type="evidence" value="ECO:0007669"/>
    <property type="project" value="UniProtKB-UniPathway"/>
</dbReference>
<protein>
    <recommendedName>
        <fullName evidence="4 10">2-dehydropantoate 2-reductase</fullName>
        <ecNumber evidence="3 10">1.1.1.169</ecNumber>
    </recommendedName>
    <alternativeName>
        <fullName evidence="8 10">Ketopantoate reductase</fullName>
    </alternativeName>
</protein>
<evidence type="ECO:0000259" key="11">
    <source>
        <dbReference type="Pfam" id="PF02558"/>
    </source>
</evidence>
<dbReference type="STRING" id="62928.azo0192"/>
<dbReference type="InterPro" id="IPR013332">
    <property type="entry name" value="KPR_N"/>
</dbReference>
<evidence type="ECO:0000256" key="5">
    <source>
        <dbReference type="ARBA" id="ARBA00022655"/>
    </source>
</evidence>
<dbReference type="RefSeq" id="WP_011763927.1">
    <property type="nucleotide sequence ID" value="NC_008702.1"/>
</dbReference>
<accession>A1K1V4</accession>
<evidence type="ECO:0000256" key="4">
    <source>
        <dbReference type="ARBA" id="ARBA00019465"/>
    </source>
</evidence>
<keyword evidence="5 10" id="KW-0566">Pantothenate biosynthesis</keyword>
<dbReference type="GO" id="GO:0005737">
    <property type="term" value="C:cytoplasm"/>
    <property type="evidence" value="ECO:0007669"/>
    <property type="project" value="TreeGrafter"/>
</dbReference>
<dbReference type="Pfam" id="PF08546">
    <property type="entry name" value="ApbA_C"/>
    <property type="match status" value="1"/>
</dbReference>
<dbReference type="InterPro" id="IPR003710">
    <property type="entry name" value="ApbA"/>
</dbReference>
<comment type="pathway">
    <text evidence="1 10">Cofactor biosynthesis; (R)-pantothenate biosynthesis; (R)-pantoate from 3-methyl-2-oxobutanoate: step 2/2.</text>
</comment>
<dbReference type="eggNOG" id="COG1893">
    <property type="taxonomic scope" value="Bacteria"/>
</dbReference>
<comment type="catalytic activity">
    <reaction evidence="9 10">
        <text>(R)-pantoate + NADP(+) = 2-dehydropantoate + NADPH + H(+)</text>
        <dbReference type="Rhea" id="RHEA:16233"/>
        <dbReference type="ChEBI" id="CHEBI:11561"/>
        <dbReference type="ChEBI" id="CHEBI:15378"/>
        <dbReference type="ChEBI" id="CHEBI:15980"/>
        <dbReference type="ChEBI" id="CHEBI:57783"/>
        <dbReference type="ChEBI" id="CHEBI:58349"/>
        <dbReference type="EC" id="1.1.1.169"/>
    </reaction>
</comment>
<dbReference type="SUPFAM" id="SSF51735">
    <property type="entry name" value="NAD(P)-binding Rossmann-fold domains"/>
    <property type="match status" value="1"/>
</dbReference>
<dbReference type="HOGENOM" id="CLU_031468_0_1_4"/>
<evidence type="ECO:0000256" key="9">
    <source>
        <dbReference type="ARBA" id="ARBA00048793"/>
    </source>
</evidence>
<gene>
    <name evidence="13" type="primary">apbA1</name>
    <name evidence="13" type="ordered locus">azo0192</name>
</gene>
<dbReference type="UniPathway" id="UPA00028">
    <property type="reaction ID" value="UER00004"/>
</dbReference>
<dbReference type="InterPro" id="IPR013328">
    <property type="entry name" value="6PGD_dom2"/>
</dbReference>
<dbReference type="KEGG" id="azo:azo0192"/>
<evidence type="ECO:0000313" key="13">
    <source>
        <dbReference type="EMBL" id="CAL92809.1"/>
    </source>
</evidence>
<dbReference type="EC" id="1.1.1.169" evidence="3 10"/>
<keyword evidence="7 10" id="KW-0560">Oxidoreductase</keyword>
<dbReference type="Gene3D" id="1.10.1040.10">
    <property type="entry name" value="N-(1-d-carboxylethyl)-l-norvaline Dehydrogenase, domain 2"/>
    <property type="match status" value="1"/>
</dbReference>
<dbReference type="InterPro" id="IPR013752">
    <property type="entry name" value="KPA_reductase"/>
</dbReference>
<dbReference type="Proteomes" id="UP000002588">
    <property type="component" value="Chromosome"/>
</dbReference>
<dbReference type="InterPro" id="IPR050838">
    <property type="entry name" value="Ketopantoate_reductase"/>
</dbReference>
<dbReference type="GO" id="GO:0008677">
    <property type="term" value="F:2-dehydropantoate 2-reductase activity"/>
    <property type="evidence" value="ECO:0007669"/>
    <property type="project" value="UniProtKB-EC"/>
</dbReference>
<comment type="function">
    <text evidence="10">Catalyzes the NADPH-dependent reduction of ketopantoate into pantoic acid.</text>
</comment>
<evidence type="ECO:0000256" key="2">
    <source>
        <dbReference type="ARBA" id="ARBA00007870"/>
    </source>
</evidence>
<evidence type="ECO:0000256" key="7">
    <source>
        <dbReference type="ARBA" id="ARBA00023002"/>
    </source>
</evidence>
<dbReference type="Pfam" id="PF02558">
    <property type="entry name" value="ApbA"/>
    <property type="match status" value="1"/>
</dbReference>
<dbReference type="EMBL" id="AM406670">
    <property type="protein sequence ID" value="CAL92809.1"/>
    <property type="molecule type" value="Genomic_DNA"/>
</dbReference>
<keyword evidence="14" id="KW-1185">Reference proteome</keyword>
<comment type="similarity">
    <text evidence="2 10">Belongs to the ketopantoate reductase family.</text>
</comment>
<dbReference type="InterPro" id="IPR036291">
    <property type="entry name" value="NAD(P)-bd_dom_sf"/>
</dbReference>
<evidence type="ECO:0000256" key="6">
    <source>
        <dbReference type="ARBA" id="ARBA00022857"/>
    </source>
</evidence>
<dbReference type="NCBIfam" id="TIGR00745">
    <property type="entry name" value="apbA_panE"/>
    <property type="match status" value="1"/>
</dbReference>
<organism evidence="13 14">
    <name type="scientific">Azoarcus sp. (strain BH72)</name>
    <dbReference type="NCBI Taxonomy" id="418699"/>
    <lineage>
        <taxon>Bacteria</taxon>
        <taxon>Pseudomonadati</taxon>
        <taxon>Pseudomonadota</taxon>
        <taxon>Betaproteobacteria</taxon>
        <taxon>Rhodocyclales</taxon>
        <taxon>Zoogloeaceae</taxon>
        <taxon>Azoarcus</taxon>
    </lineage>
</organism>
<dbReference type="GO" id="GO:0050661">
    <property type="term" value="F:NADP binding"/>
    <property type="evidence" value="ECO:0007669"/>
    <property type="project" value="TreeGrafter"/>
</dbReference>
<evidence type="ECO:0000256" key="1">
    <source>
        <dbReference type="ARBA" id="ARBA00004994"/>
    </source>
</evidence>
<evidence type="ECO:0000256" key="10">
    <source>
        <dbReference type="RuleBase" id="RU362068"/>
    </source>
</evidence>
<evidence type="ECO:0000256" key="8">
    <source>
        <dbReference type="ARBA" id="ARBA00032024"/>
    </source>
</evidence>